<keyword evidence="1" id="KW-1015">Disulfide bond</keyword>
<evidence type="ECO:0000313" key="7">
    <source>
        <dbReference type="Proteomes" id="UP000215914"/>
    </source>
</evidence>
<dbReference type="Gramene" id="mRNA:HanXRQr2_Chr14g0660381">
    <property type="protein sequence ID" value="mRNA:HanXRQr2_Chr14g0660381"/>
    <property type="gene ID" value="HanXRQr2_Chr14g0660381"/>
</dbReference>
<feature type="transmembrane region" description="Helical" evidence="3">
    <location>
        <begin position="6"/>
        <end position="26"/>
    </location>
</feature>
<dbReference type="EMBL" id="MNCJ02000329">
    <property type="protein sequence ID" value="KAF5770523.1"/>
    <property type="molecule type" value="Genomic_DNA"/>
</dbReference>
<dbReference type="OrthoDB" id="2015260at2759"/>
<dbReference type="InParanoid" id="A0A251UUN2"/>
<feature type="domain" description="Phytocyanin" evidence="4">
    <location>
        <begin position="34"/>
        <end position="137"/>
    </location>
</feature>
<dbReference type="EMBL" id="CM007894">
    <property type="protein sequence ID" value="OTG26743.1"/>
    <property type="molecule type" value="Genomic_DNA"/>
</dbReference>
<accession>A0A251UUN2</accession>
<name>A0A251UUN2_HELAN</name>
<dbReference type="GO" id="GO:0005886">
    <property type="term" value="C:plasma membrane"/>
    <property type="evidence" value="ECO:0000318"/>
    <property type="project" value="GO_Central"/>
</dbReference>
<keyword evidence="2" id="KW-0325">Glycoprotein</keyword>
<evidence type="ECO:0000313" key="5">
    <source>
        <dbReference type="EMBL" id="KAF5770523.1"/>
    </source>
</evidence>
<dbReference type="Proteomes" id="UP000215914">
    <property type="component" value="Chromosome 5"/>
</dbReference>
<keyword evidence="3" id="KW-1133">Transmembrane helix</keyword>
<dbReference type="Gene3D" id="2.60.40.420">
    <property type="entry name" value="Cupredoxins - blue copper proteins"/>
    <property type="match status" value="1"/>
</dbReference>
<proteinExistence type="predicted"/>
<keyword evidence="3" id="KW-0472">Membrane</keyword>
<evidence type="ECO:0000256" key="3">
    <source>
        <dbReference type="SAM" id="Phobius"/>
    </source>
</evidence>
<evidence type="ECO:0000256" key="2">
    <source>
        <dbReference type="ARBA" id="ARBA00023180"/>
    </source>
</evidence>
<keyword evidence="3" id="KW-0812">Transmembrane</keyword>
<evidence type="ECO:0000259" key="4">
    <source>
        <dbReference type="PROSITE" id="PS51485"/>
    </source>
</evidence>
<organism evidence="6 7">
    <name type="scientific">Helianthus annuus</name>
    <name type="common">Common sunflower</name>
    <dbReference type="NCBI Taxonomy" id="4232"/>
    <lineage>
        <taxon>Eukaryota</taxon>
        <taxon>Viridiplantae</taxon>
        <taxon>Streptophyta</taxon>
        <taxon>Embryophyta</taxon>
        <taxon>Tracheophyta</taxon>
        <taxon>Spermatophyta</taxon>
        <taxon>Magnoliopsida</taxon>
        <taxon>eudicotyledons</taxon>
        <taxon>Gunneridae</taxon>
        <taxon>Pentapetalae</taxon>
        <taxon>asterids</taxon>
        <taxon>campanulids</taxon>
        <taxon>Asterales</taxon>
        <taxon>Asteraceae</taxon>
        <taxon>Asteroideae</taxon>
        <taxon>Heliantheae alliance</taxon>
        <taxon>Heliantheae</taxon>
        <taxon>Helianthus</taxon>
    </lineage>
</organism>
<evidence type="ECO:0000256" key="1">
    <source>
        <dbReference type="ARBA" id="ARBA00023157"/>
    </source>
</evidence>
<dbReference type="FunFam" id="2.60.40.420:FF:000034">
    <property type="entry name" value="Cupredoxin superfamily protein"/>
    <property type="match status" value="1"/>
</dbReference>
<gene>
    <name evidence="6" type="ORF">HannXRQ_Chr05g0162051</name>
    <name evidence="5" type="ORF">HanXRQr2_Chr14g0660381</name>
</gene>
<reference evidence="5" key="3">
    <citation type="submission" date="2020-06" db="EMBL/GenBank/DDBJ databases">
        <title>Helianthus annuus Genome sequencing and assembly Release 2.</title>
        <authorList>
            <person name="Gouzy J."/>
            <person name="Langlade N."/>
            <person name="Munos S."/>
        </authorList>
    </citation>
    <scope>NUCLEOTIDE SEQUENCE</scope>
    <source>
        <tissue evidence="5">Leaves</tissue>
    </source>
</reference>
<dbReference type="InterPro" id="IPR039391">
    <property type="entry name" value="Phytocyanin-like"/>
</dbReference>
<sequence length="141" mass="16290">MAADGGHWFSILATIIVPLATVIILFTPACSGTITHTVGDSIWSIPQTEGFYNKWASSRLFRPGDILYFEFDRDLYHVMRVQNWEYQMCETNIVIPWEVYRDGKAWVTLPEEGYYTYICNVLDYCSLGLRFELKVNKSDSP</sequence>
<reference evidence="6" key="2">
    <citation type="submission" date="2017-02" db="EMBL/GenBank/DDBJ databases">
        <title>Sunflower complete genome.</title>
        <authorList>
            <person name="Langlade N."/>
            <person name="Munos S."/>
        </authorList>
    </citation>
    <scope>NUCLEOTIDE SEQUENCE [LARGE SCALE GENOMIC DNA]</scope>
    <source>
        <tissue evidence="6">Leaves</tissue>
    </source>
</reference>
<dbReference type="AlphaFoldDB" id="A0A251UUN2"/>
<dbReference type="PROSITE" id="PS51485">
    <property type="entry name" value="PHYTOCYANIN"/>
    <property type="match status" value="1"/>
</dbReference>
<dbReference type="InterPro" id="IPR003245">
    <property type="entry name" value="Phytocyanin_dom"/>
</dbReference>
<reference evidence="5 7" key="1">
    <citation type="journal article" date="2017" name="Nature">
        <title>The sunflower genome provides insights into oil metabolism, flowering and Asterid evolution.</title>
        <authorList>
            <person name="Badouin H."/>
            <person name="Gouzy J."/>
            <person name="Grassa C.J."/>
            <person name="Murat F."/>
            <person name="Staton S.E."/>
            <person name="Cottret L."/>
            <person name="Lelandais-Briere C."/>
            <person name="Owens G.L."/>
            <person name="Carrere S."/>
            <person name="Mayjonade B."/>
            <person name="Legrand L."/>
            <person name="Gill N."/>
            <person name="Kane N.C."/>
            <person name="Bowers J.E."/>
            <person name="Hubner S."/>
            <person name="Bellec A."/>
            <person name="Berard A."/>
            <person name="Berges H."/>
            <person name="Blanchet N."/>
            <person name="Boniface M.C."/>
            <person name="Brunel D."/>
            <person name="Catrice O."/>
            <person name="Chaidir N."/>
            <person name="Claudel C."/>
            <person name="Donnadieu C."/>
            <person name="Faraut T."/>
            <person name="Fievet G."/>
            <person name="Helmstetter N."/>
            <person name="King M."/>
            <person name="Knapp S.J."/>
            <person name="Lai Z."/>
            <person name="Le Paslier M.C."/>
            <person name="Lippi Y."/>
            <person name="Lorenzon L."/>
            <person name="Mandel J.R."/>
            <person name="Marage G."/>
            <person name="Marchand G."/>
            <person name="Marquand E."/>
            <person name="Bret-Mestries E."/>
            <person name="Morien E."/>
            <person name="Nambeesan S."/>
            <person name="Nguyen T."/>
            <person name="Pegot-Espagnet P."/>
            <person name="Pouilly N."/>
            <person name="Raftis F."/>
            <person name="Sallet E."/>
            <person name="Schiex T."/>
            <person name="Thomas J."/>
            <person name="Vandecasteele C."/>
            <person name="Vares D."/>
            <person name="Vear F."/>
            <person name="Vautrin S."/>
            <person name="Crespi M."/>
            <person name="Mangin B."/>
            <person name="Burke J.M."/>
            <person name="Salse J."/>
            <person name="Munos S."/>
            <person name="Vincourt P."/>
            <person name="Rieseberg L.H."/>
            <person name="Langlade N.B."/>
        </authorList>
    </citation>
    <scope>NUCLEOTIDE SEQUENCE [LARGE SCALE GENOMIC DNA]</scope>
    <source>
        <strain evidence="7">cv. SF193</strain>
        <tissue evidence="5">Leaves</tissue>
    </source>
</reference>
<keyword evidence="7" id="KW-1185">Reference proteome</keyword>
<dbReference type="PANTHER" id="PTHR33021:SF288">
    <property type="entry name" value="OS03G0648500 PROTEIN"/>
    <property type="match status" value="1"/>
</dbReference>
<dbReference type="Pfam" id="PF02298">
    <property type="entry name" value="Cu_bind_like"/>
    <property type="match status" value="1"/>
</dbReference>
<dbReference type="PANTHER" id="PTHR33021">
    <property type="entry name" value="BLUE COPPER PROTEIN"/>
    <property type="match status" value="1"/>
</dbReference>
<dbReference type="InterPro" id="IPR008972">
    <property type="entry name" value="Cupredoxin"/>
</dbReference>
<dbReference type="SUPFAM" id="SSF49503">
    <property type="entry name" value="Cupredoxins"/>
    <property type="match status" value="1"/>
</dbReference>
<evidence type="ECO:0000313" key="6">
    <source>
        <dbReference type="EMBL" id="OTG26743.1"/>
    </source>
</evidence>
<protein>
    <submittedName>
        <fullName evidence="5">Phytocyanin domain, cupredoxin</fullName>
    </submittedName>
    <submittedName>
        <fullName evidence="6">Putative cupredoxin</fullName>
    </submittedName>
</protein>
<dbReference type="GO" id="GO:0009055">
    <property type="term" value="F:electron transfer activity"/>
    <property type="evidence" value="ECO:0007669"/>
    <property type="project" value="InterPro"/>
</dbReference>